<dbReference type="AlphaFoldDB" id="A0A1X7IB19"/>
<organism evidence="2 3">
    <name type="scientific">Marivirga sericea</name>
    <dbReference type="NCBI Taxonomy" id="1028"/>
    <lineage>
        <taxon>Bacteria</taxon>
        <taxon>Pseudomonadati</taxon>
        <taxon>Bacteroidota</taxon>
        <taxon>Cytophagia</taxon>
        <taxon>Cytophagales</taxon>
        <taxon>Marivirgaceae</taxon>
        <taxon>Marivirga</taxon>
    </lineage>
</organism>
<sequence length="63" mass="7600">MSGDRYKTTDQNALYFVTFTVVNWIVLFTRRNYKIKVVNSFNYCIQQKRLKVYARCLMSNHPD</sequence>
<dbReference type="GO" id="GO:0004803">
    <property type="term" value="F:transposase activity"/>
    <property type="evidence" value="ECO:0007669"/>
    <property type="project" value="InterPro"/>
</dbReference>
<gene>
    <name evidence="2" type="ORF">SAMN05661096_00426</name>
</gene>
<evidence type="ECO:0000313" key="3">
    <source>
        <dbReference type="Proteomes" id="UP000193804"/>
    </source>
</evidence>
<keyword evidence="1" id="KW-0472">Membrane</keyword>
<dbReference type="EMBL" id="FXAW01000001">
    <property type="protein sequence ID" value="SMG11685.1"/>
    <property type="molecule type" value="Genomic_DNA"/>
</dbReference>
<dbReference type="Proteomes" id="UP000193804">
    <property type="component" value="Unassembled WGS sequence"/>
</dbReference>
<evidence type="ECO:0008006" key="4">
    <source>
        <dbReference type="Google" id="ProtNLM"/>
    </source>
</evidence>
<dbReference type="GO" id="GO:0003677">
    <property type="term" value="F:DNA binding"/>
    <property type="evidence" value="ECO:0007669"/>
    <property type="project" value="InterPro"/>
</dbReference>
<dbReference type="GO" id="GO:0006313">
    <property type="term" value="P:DNA transposition"/>
    <property type="evidence" value="ECO:0007669"/>
    <property type="project" value="InterPro"/>
</dbReference>
<reference evidence="3" key="1">
    <citation type="submission" date="2017-04" db="EMBL/GenBank/DDBJ databases">
        <authorList>
            <person name="Varghese N."/>
            <person name="Submissions S."/>
        </authorList>
    </citation>
    <scope>NUCLEOTIDE SEQUENCE [LARGE SCALE GENOMIC DNA]</scope>
    <source>
        <strain evidence="3">DSM 4125</strain>
    </source>
</reference>
<dbReference type="SUPFAM" id="SSF143422">
    <property type="entry name" value="Transposase IS200-like"/>
    <property type="match status" value="1"/>
</dbReference>
<protein>
    <recommendedName>
        <fullName evidence="4">Transposase</fullName>
    </recommendedName>
</protein>
<name>A0A1X7IB19_9BACT</name>
<keyword evidence="1" id="KW-0812">Transmembrane</keyword>
<accession>A0A1X7IB19</accession>
<keyword evidence="1" id="KW-1133">Transmembrane helix</keyword>
<proteinExistence type="predicted"/>
<feature type="transmembrane region" description="Helical" evidence="1">
    <location>
        <begin position="12"/>
        <end position="29"/>
    </location>
</feature>
<evidence type="ECO:0000256" key="1">
    <source>
        <dbReference type="SAM" id="Phobius"/>
    </source>
</evidence>
<dbReference type="STRING" id="1028.SAMN05661096_00426"/>
<dbReference type="Gene3D" id="3.30.70.1290">
    <property type="entry name" value="Transposase IS200-like"/>
    <property type="match status" value="1"/>
</dbReference>
<dbReference type="InterPro" id="IPR036515">
    <property type="entry name" value="Transposase_17_sf"/>
</dbReference>
<keyword evidence="3" id="KW-1185">Reference proteome</keyword>
<evidence type="ECO:0000313" key="2">
    <source>
        <dbReference type="EMBL" id="SMG11685.1"/>
    </source>
</evidence>